<feature type="region of interest" description="Disordered" evidence="1">
    <location>
        <begin position="267"/>
        <end position="287"/>
    </location>
</feature>
<dbReference type="NCBIfam" id="TIGR03083">
    <property type="entry name" value="maleylpyruvate isomerase family mycothiol-dependent enzyme"/>
    <property type="match status" value="1"/>
</dbReference>
<dbReference type="Gene3D" id="1.20.120.450">
    <property type="entry name" value="dinb family like domain"/>
    <property type="match status" value="1"/>
</dbReference>
<feature type="domain" description="Mycothiol-dependent maleylpyruvate isomerase metal-binding" evidence="3">
    <location>
        <begin position="13"/>
        <end position="158"/>
    </location>
</feature>
<dbReference type="Pfam" id="PF11716">
    <property type="entry name" value="MDMPI_N"/>
    <property type="match status" value="1"/>
</dbReference>
<evidence type="ECO:0000313" key="5">
    <source>
        <dbReference type="Proteomes" id="UP000198928"/>
    </source>
</evidence>
<dbReference type="InterPro" id="IPR024344">
    <property type="entry name" value="MDMPI_metal-binding"/>
</dbReference>
<evidence type="ECO:0000256" key="1">
    <source>
        <dbReference type="SAM" id="MobiDB-lite"/>
    </source>
</evidence>
<dbReference type="Proteomes" id="UP000198928">
    <property type="component" value="Unassembled WGS sequence"/>
</dbReference>
<dbReference type="NCBIfam" id="TIGR03084">
    <property type="entry name" value="TIGR03084 family metal-binding protein"/>
    <property type="match status" value="1"/>
</dbReference>
<gene>
    <name evidence="4" type="ORF">SAMN05192584_111136</name>
</gene>
<accession>A0A1I4E7S4</accession>
<dbReference type="InterPro" id="IPR017517">
    <property type="entry name" value="Maleyloyr_isom"/>
</dbReference>
<keyword evidence="5" id="KW-1185">Reference proteome</keyword>
<dbReference type="EMBL" id="FOSG01000011">
    <property type="protein sequence ID" value="SFL00231.1"/>
    <property type="molecule type" value="Genomic_DNA"/>
</dbReference>
<protein>
    <submittedName>
        <fullName evidence="4">TIGR03084 family protein</fullName>
    </submittedName>
</protein>
<organism evidence="4 5">
    <name type="scientific">Streptomyces pini</name>
    <dbReference type="NCBI Taxonomy" id="1520580"/>
    <lineage>
        <taxon>Bacteria</taxon>
        <taxon>Bacillati</taxon>
        <taxon>Actinomycetota</taxon>
        <taxon>Actinomycetes</taxon>
        <taxon>Kitasatosporales</taxon>
        <taxon>Streptomycetaceae</taxon>
        <taxon>Streptomyces</taxon>
    </lineage>
</organism>
<dbReference type="InterPro" id="IPR017518">
    <property type="entry name" value="CHP03084"/>
</dbReference>
<dbReference type="SUPFAM" id="SSF109854">
    <property type="entry name" value="DinB/YfiT-like putative metalloenzymes"/>
    <property type="match status" value="1"/>
</dbReference>
<dbReference type="OrthoDB" id="113180at2"/>
<dbReference type="AlphaFoldDB" id="A0A1I4E7S4"/>
<sequence>MPGTAADEVLEDLRREGEELDALVAPLAEEAGGRWTAATPAPGWTVAHQIAHLAWTDERSLLAARDPEAFRREAEAAFADPAAVDTYVDDGARRGAALPPGALLALWRAGRRKLADALEELAGHQGKHRIPWYGPPMSPAGMATARLMETWAHGEDIAGALGVRREPTARLRHVARLGVRTRDFAHLVNGLEPPAEPFRVELTPPPGAGGGPGGLWTYGPADAPQRVGGPALDFCLLVTRRVHRDDTALRATGAGAEGWLSIAQAFAGPPGAGRARGTRSHADGGTR</sequence>
<dbReference type="InterPro" id="IPR013917">
    <property type="entry name" value="tRNA_wybutosine-synth"/>
</dbReference>
<reference evidence="5" key="1">
    <citation type="submission" date="2016-10" db="EMBL/GenBank/DDBJ databases">
        <authorList>
            <person name="Varghese N."/>
            <person name="Submissions S."/>
        </authorList>
    </citation>
    <scope>NUCLEOTIDE SEQUENCE [LARGE SCALE GENOMIC DNA]</scope>
    <source>
        <strain evidence="5">PL19</strain>
    </source>
</reference>
<dbReference type="InterPro" id="IPR034660">
    <property type="entry name" value="DinB/YfiT-like"/>
</dbReference>
<name>A0A1I4E7S4_9ACTN</name>
<evidence type="ECO:0000313" key="4">
    <source>
        <dbReference type="EMBL" id="SFL00231.1"/>
    </source>
</evidence>
<dbReference type="RefSeq" id="WP_093850567.1">
    <property type="nucleotide sequence ID" value="NZ_FOSG01000011.1"/>
</dbReference>
<dbReference type="GO" id="GO:0046872">
    <property type="term" value="F:metal ion binding"/>
    <property type="evidence" value="ECO:0007669"/>
    <property type="project" value="InterPro"/>
</dbReference>
<proteinExistence type="predicted"/>
<evidence type="ECO:0000259" key="2">
    <source>
        <dbReference type="Pfam" id="PF08608"/>
    </source>
</evidence>
<evidence type="ECO:0000259" key="3">
    <source>
        <dbReference type="Pfam" id="PF11716"/>
    </source>
</evidence>
<dbReference type="Pfam" id="PF08608">
    <property type="entry name" value="Wyosine_form"/>
    <property type="match status" value="1"/>
</dbReference>
<feature type="domain" description="tRNA wybutosine-synthesis" evidence="2">
    <location>
        <begin position="194"/>
        <end position="251"/>
    </location>
</feature>